<evidence type="ECO:0000256" key="1">
    <source>
        <dbReference type="SAM" id="MobiDB-lite"/>
    </source>
</evidence>
<feature type="compositionally biased region" description="Polar residues" evidence="1">
    <location>
        <begin position="70"/>
        <end position="83"/>
    </location>
</feature>
<keyword evidence="3" id="KW-1185">Reference proteome</keyword>
<sequence length="83" mass="9848">MVKKTLGVYCYLLRTKRQIFETWVKKHLPKKNWPSINQQHINTTSYFNTSPEGINQHSKQNKPDAHSFNFVKNINTMSTRPEK</sequence>
<dbReference type="Proteomes" id="UP000823775">
    <property type="component" value="Unassembled WGS sequence"/>
</dbReference>
<evidence type="ECO:0000313" key="3">
    <source>
        <dbReference type="Proteomes" id="UP000823775"/>
    </source>
</evidence>
<organism evidence="2 3">
    <name type="scientific">Datura stramonium</name>
    <name type="common">Jimsonweed</name>
    <name type="synonym">Common thornapple</name>
    <dbReference type="NCBI Taxonomy" id="4076"/>
    <lineage>
        <taxon>Eukaryota</taxon>
        <taxon>Viridiplantae</taxon>
        <taxon>Streptophyta</taxon>
        <taxon>Embryophyta</taxon>
        <taxon>Tracheophyta</taxon>
        <taxon>Spermatophyta</taxon>
        <taxon>Magnoliopsida</taxon>
        <taxon>eudicotyledons</taxon>
        <taxon>Gunneridae</taxon>
        <taxon>Pentapetalae</taxon>
        <taxon>asterids</taxon>
        <taxon>lamiids</taxon>
        <taxon>Solanales</taxon>
        <taxon>Solanaceae</taxon>
        <taxon>Solanoideae</taxon>
        <taxon>Datureae</taxon>
        <taxon>Datura</taxon>
    </lineage>
</organism>
<dbReference type="EMBL" id="JACEIK010005404">
    <property type="protein sequence ID" value="MCE0481421.1"/>
    <property type="molecule type" value="Genomic_DNA"/>
</dbReference>
<gene>
    <name evidence="2" type="ORF">HAX54_039181</name>
</gene>
<name>A0ABS8VKU8_DATST</name>
<reference evidence="2 3" key="1">
    <citation type="journal article" date="2021" name="BMC Genomics">
        <title>Datura genome reveals duplications of psychoactive alkaloid biosynthetic genes and high mutation rate following tissue culture.</title>
        <authorList>
            <person name="Rajewski A."/>
            <person name="Carter-House D."/>
            <person name="Stajich J."/>
            <person name="Litt A."/>
        </authorList>
    </citation>
    <scope>NUCLEOTIDE SEQUENCE [LARGE SCALE GENOMIC DNA]</scope>
    <source>
        <strain evidence="2">AR-01</strain>
    </source>
</reference>
<feature type="compositionally biased region" description="Polar residues" evidence="1">
    <location>
        <begin position="47"/>
        <end position="58"/>
    </location>
</feature>
<proteinExistence type="predicted"/>
<feature type="non-terminal residue" evidence="2">
    <location>
        <position position="83"/>
    </location>
</feature>
<protein>
    <submittedName>
        <fullName evidence="2">Uncharacterized protein</fullName>
    </submittedName>
</protein>
<comment type="caution">
    <text evidence="2">The sequence shown here is derived from an EMBL/GenBank/DDBJ whole genome shotgun (WGS) entry which is preliminary data.</text>
</comment>
<feature type="region of interest" description="Disordered" evidence="1">
    <location>
        <begin position="47"/>
        <end position="83"/>
    </location>
</feature>
<evidence type="ECO:0000313" key="2">
    <source>
        <dbReference type="EMBL" id="MCE0481421.1"/>
    </source>
</evidence>
<accession>A0ABS8VKU8</accession>